<name>A0ABW4Q1B5_9MICO</name>
<keyword evidence="1" id="KW-0812">Transmembrane</keyword>
<dbReference type="EMBL" id="JBHUFL010000003">
    <property type="protein sequence ID" value="MFD1836100.1"/>
    <property type="molecule type" value="Genomic_DNA"/>
</dbReference>
<evidence type="ECO:0000313" key="4">
    <source>
        <dbReference type="Proteomes" id="UP001597280"/>
    </source>
</evidence>
<sequence length="172" mass="18857">MRDPAPHVGPRLVYRAGPGILYRVAVGVLLAGLAVAFLGGASMSLLRPERPRVLLATLLVAAFLLLGTGVALLLRPAFIVTTEGITVRGYVRTRRMDWASIAHVEVDRSFFDRGATVVVLRDGRRVRCALTGSRFALHRGESMFDHGSDLLQPVRPTRAAIDAHRRWLRGGR</sequence>
<gene>
    <name evidence="3" type="ORF">ACFSDA_13605</name>
</gene>
<dbReference type="Pfam" id="PF10756">
    <property type="entry name" value="bPH_6"/>
    <property type="match status" value="1"/>
</dbReference>
<keyword evidence="1" id="KW-1133">Transmembrane helix</keyword>
<evidence type="ECO:0000259" key="2">
    <source>
        <dbReference type="Pfam" id="PF10756"/>
    </source>
</evidence>
<organism evidence="3 4">
    <name type="scientific">Brachybacterium rhamnosum</name>
    <dbReference type="NCBI Taxonomy" id="173361"/>
    <lineage>
        <taxon>Bacteria</taxon>
        <taxon>Bacillati</taxon>
        <taxon>Actinomycetota</taxon>
        <taxon>Actinomycetes</taxon>
        <taxon>Micrococcales</taxon>
        <taxon>Dermabacteraceae</taxon>
        <taxon>Brachybacterium</taxon>
    </lineage>
</organism>
<proteinExistence type="predicted"/>
<feature type="transmembrane region" description="Helical" evidence="1">
    <location>
        <begin position="53"/>
        <end position="74"/>
    </location>
</feature>
<feature type="domain" description="Low molecular weight protein antigen 6 PH" evidence="2">
    <location>
        <begin position="75"/>
        <end position="133"/>
    </location>
</feature>
<keyword evidence="1" id="KW-0472">Membrane</keyword>
<dbReference type="Proteomes" id="UP001597280">
    <property type="component" value="Unassembled WGS sequence"/>
</dbReference>
<keyword evidence="4" id="KW-1185">Reference proteome</keyword>
<dbReference type="InterPro" id="IPR019692">
    <property type="entry name" value="CFP-6_PH"/>
</dbReference>
<protein>
    <submittedName>
        <fullName evidence="3">PH domain-containing protein</fullName>
    </submittedName>
</protein>
<comment type="caution">
    <text evidence="3">The sequence shown here is derived from an EMBL/GenBank/DDBJ whole genome shotgun (WGS) entry which is preliminary data.</text>
</comment>
<evidence type="ECO:0000313" key="3">
    <source>
        <dbReference type="EMBL" id="MFD1836100.1"/>
    </source>
</evidence>
<accession>A0ABW4Q1B5</accession>
<dbReference type="RefSeq" id="WP_343905384.1">
    <property type="nucleotide sequence ID" value="NZ_BAAAIS010000003.1"/>
</dbReference>
<feature type="transmembrane region" description="Helical" evidence="1">
    <location>
        <begin position="20"/>
        <end position="41"/>
    </location>
</feature>
<evidence type="ECO:0000256" key="1">
    <source>
        <dbReference type="SAM" id="Phobius"/>
    </source>
</evidence>
<reference evidence="4" key="1">
    <citation type="journal article" date="2019" name="Int. J. Syst. Evol. Microbiol.">
        <title>The Global Catalogue of Microorganisms (GCM) 10K type strain sequencing project: providing services to taxonomists for standard genome sequencing and annotation.</title>
        <authorList>
            <consortium name="The Broad Institute Genomics Platform"/>
            <consortium name="The Broad Institute Genome Sequencing Center for Infectious Disease"/>
            <person name="Wu L."/>
            <person name="Ma J."/>
        </authorList>
    </citation>
    <scope>NUCLEOTIDE SEQUENCE [LARGE SCALE GENOMIC DNA]</scope>
    <source>
        <strain evidence="4">JCM 11650</strain>
    </source>
</reference>